<dbReference type="PANTHER" id="PTHR10110:SF126">
    <property type="entry name" value="NA(+)_H(+) EXCHANGER PROTEIN 7"/>
    <property type="match status" value="1"/>
</dbReference>
<dbReference type="Pfam" id="PF00999">
    <property type="entry name" value="Na_H_Exchanger"/>
    <property type="match status" value="1"/>
</dbReference>
<feature type="chain" id="PRO_5030017488" description="Sodium/hydrogen exchanger" evidence="12">
    <location>
        <begin position="25"/>
        <end position="760"/>
    </location>
</feature>
<dbReference type="OrthoDB" id="196264at2759"/>
<feature type="transmembrane region" description="Helical" evidence="11">
    <location>
        <begin position="216"/>
        <end position="235"/>
    </location>
</feature>
<feature type="transmembrane region" description="Helical" evidence="11">
    <location>
        <begin position="283"/>
        <end position="300"/>
    </location>
</feature>
<feature type="signal peptide" evidence="12">
    <location>
        <begin position="1"/>
        <end position="24"/>
    </location>
</feature>
<dbReference type="Gene3D" id="6.10.140.1330">
    <property type="match status" value="1"/>
</dbReference>
<feature type="transmembrane region" description="Helical" evidence="11">
    <location>
        <begin position="120"/>
        <end position="137"/>
    </location>
</feature>
<keyword evidence="6 9" id="KW-0406">Ion transport</keyword>
<dbReference type="PRINTS" id="PR01084">
    <property type="entry name" value="NAHEXCHNGR"/>
</dbReference>
<dbReference type="InterPro" id="IPR018422">
    <property type="entry name" value="Cation/H_exchanger_CPA1"/>
</dbReference>
<organism evidence="14 15">
    <name type="scientific">Mesocestoides corti</name>
    <name type="common">Flatworm</name>
    <dbReference type="NCBI Taxonomy" id="53468"/>
    <lineage>
        <taxon>Eukaryota</taxon>
        <taxon>Metazoa</taxon>
        <taxon>Spiralia</taxon>
        <taxon>Lophotrochozoa</taxon>
        <taxon>Platyhelminthes</taxon>
        <taxon>Cestoda</taxon>
        <taxon>Eucestoda</taxon>
        <taxon>Cyclophyllidea</taxon>
        <taxon>Mesocestoididae</taxon>
        <taxon>Mesocestoides</taxon>
    </lineage>
</organism>
<gene>
    <name evidence="14" type="ORF">MCOS_LOCUS4605</name>
</gene>
<feature type="region of interest" description="Disordered" evidence="10">
    <location>
        <begin position="681"/>
        <end position="760"/>
    </location>
</feature>
<dbReference type="EMBL" id="UXSR01001926">
    <property type="protein sequence ID" value="VDD78602.1"/>
    <property type="molecule type" value="Genomic_DNA"/>
</dbReference>
<evidence type="ECO:0000256" key="6">
    <source>
        <dbReference type="ARBA" id="ARBA00023065"/>
    </source>
</evidence>
<keyword evidence="7 11" id="KW-0472">Membrane</keyword>
<feature type="domain" description="Cation/H+ exchanger transmembrane" evidence="13">
    <location>
        <begin position="73"/>
        <end position="470"/>
    </location>
</feature>
<proteinExistence type="inferred from homology"/>
<evidence type="ECO:0000256" key="4">
    <source>
        <dbReference type="ARBA" id="ARBA00022989"/>
    </source>
</evidence>
<feature type="transmembrane region" description="Helical" evidence="11">
    <location>
        <begin position="53"/>
        <end position="73"/>
    </location>
</feature>
<dbReference type="Proteomes" id="UP000267029">
    <property type="component" value="Unassembled WGS sequence"/>
</dbReference>
<feature type="compositionally biased region" description="Basic and acidic residues" evidence="10">
    <location>
        <begin position="621"/>
        <end position="639"/>
    </location>
</feature>
<dbReference type="GO" id="GO:0051453">
    <property type="term" value="P:regulation of intracellular pH"/>
    <property type="evidence" value="ECO:0007669"/>
    <property type="project" value="TreeGrafter"/>
</dbReference>
<feature type="transmembrane region" description="Helical" evidence="11">
    <location>
        <begin position="255"/>
        <end position="276"/>
    </location>
</feature>
<dbReference type="AlphaFoldDB" id="A0A0R3UCF6"/>
<evidence type="ECO:0000256" key="12">
    <source>
        <dbReference type="SAM" id="SignalP"/>
    </source>
</evidence>
<feature type="transmembrane region" description="Helical" evidence="11">
    <location>
        <begin position="411"/>
        <end position="429"/>
    </location>
</feature>
<comment type="subcellular location">
    <subcellularLocation>
        <location evidence="1">Membrane</location>
        <topology evidence="1">Multi-pass membrane protein</topology>
    </subcellularLocation>
</comment>
<comment type="similarity">
    <text evidence="9">Belongs to the monovalent cation:proton antiporter 1 (CPA1) transporter (TC 2.A.36) family.</text>
</comment>
<dbReference type="NCBIfam" id="TIGR00840">
    <property type="entry name" value="b_cpa1"/>
    <property type="match status" value="1"/>
</dbReference>
<dbReference type="PANTHER" id="PTHR10110">
    <property type="entry name" value="SODIUM/HYDROGEN EXCHANGER"/>
    <property type="match status" value="1"/>
</dbReference>
<evidence type="ECO:0000313" key="15">
    <source>
        <dbReference type="Proteomes" id="UP000267029"/>
    </source>
</evidence>
<sequence>MALKRVVIETSLLCLLLYPVSLYCQTAVPATTPNATAEESGGVKLAAWHFEEFEIYFAVMLSLLCVTLFKMYYPKIPFVPEYIPQSLLLIVCGVIFGAIFNEVSHKELDETLWKLTPEMFFHFLLPPIVLEAAYSLYNRTFFDYLGSILIYAVIGTVLNFLIIGPMMYGLHRAGAMGPNMIPISFNSYLLFASLIVAVDPVAVLAIFQDIGVEPGLYYMVFGESLLNDAVTVVLYRIMSEFVGDPNVDGAKVGLGIGSFFTISFGGLLVGVIIGVITSFFTRWTGHFGAFLILLMSYFSYIMGETLGWSGIISMIGCGLVQADYAFHNISASSLTTVRTMIKEIAEIGESFIFFLIGVQLFSAEIQWNTGFCLWGLVACLVARTIVVFALTFIINWINLNSLRVTLRQQAILIYGGLRGAVAFSLGLLVDHKGLGIDGKDVRKIIVTATLFIIFFTVGLMGLTMKPLVKWFRIKLAVNEELSIFRDLNGNVIDHILAGLEAIVGSNGRNRTRVFFTRIDDRFIRHWLQRNPETHDERIVKTYETIALKLHYATIKPAKSSTYLAGLPESIRQKHLAGSGESALHLPSLVANYSDQRLYDYFSSQNAFDSSTSLAAQSSASVEEHGERRVNFDPSTKPDSDEVVVNPEWRRRTSLIDNGRHEEPFQNQFLGVMRSKVRAMRQLRHRRHRHHEELDLDGDDEKQRAEETAANTAINKEVTKPGRVDTSSTNLSSVNQGPLPPRDYPAFGSAEQPKFSIGDDE</sequence>
<evidence type="ECO:0000256" key="3">
    <source>
        <dbReference type="ARBA" id="ARBA00022692"/>
    </source>
</evidence>
<evidence type="ECO:0000256" key="10">
    <source>
        <dbReference type="SAM" id="MobiDB-lite"/>
    </source>
</evidence>
<feature type="region of interest" description="Disordered" evidence="10">
    <location>
        <begin position="617"/>
        <end position="642"/>
    </location>
</feature>
<keyword evidence="15" id="KW-1185">Reference proteome</keyword>
<evidence type="ECO:0000256" key="11">
    <source>
        <dbReference type="SAM" id="Phobius"/>
    </source>
</evidence>
<dbReference type="GO" id="GO:0098719">
    <property type="term" value="P:sodium ion import across plasma membrane"/>
    <property type="evidence" value="ECO:0007669"/>
    <property type="project" value="TreeGrafter"/>
</dbReference>
<accession>A0A0R3UCF6</accession>
<feature type="transmembrane region" description="Helical" evidence="11">
    <location>
        <begin position="149"/>
        <end position="168"/>
    </location>
</feature>
<evidence type="ECO:0000256" key="7">
    <source>
        <dbReference type="ARBA" id="ARBA00023136"/>
    </source>
</evidence>
<feature type="transmembrane region" description="Helical" evidence="11">
    <location>
        <begin position="444"/>
        <end position="464"/>
    </location>
</feature>
<dbReference type="InterPro" id="IPR004709">
    <property type="entry name" value="NaH_exchanger"/>
</dbReference>
<evidence type="ECO:0000256" key="2">
    <source>
        <dbReference type="ARBA" id="ARBA00022448"/>
    </source>
</evidence>
<dbReference type="InterPro" id="IPR006153">
    <property type="entry name" value="Cation/H_exchanger_TM"/>
</dbReference>
<keyword evidence="3 9" id="KW-0812">Transmembrane</keyword>
<keyword evidence="2 9" id="KW-0813">Transport</keyword>
<feature type="transmembrane region" description="Helical" evidence="11">
    <location>
        <begin position="373"/>
        <end position="399"/>
    </location>
</feature>
<feature type="compositionally biased region" description="Polar residues" evidence="10">
    <location>
        <begin position="724"/>
        <end position="735"/>
    </location>
</feature>
<name>A0A0R3UCF6_MESCO</name>
<evidence type="ECO:0000259" key="13">
    <source>
        <dbReference type="Pfam" id="PF00999"/>
    </source>
</evidence>
<dbReference type="GO" id="GO:0015386">
    <property type="term" value="F:potassium:proton antiporter activity"/>
    <property type="evidence" value="ECO:0007669"/>
    <property type="project" value="TreeGrafter"/>
</dbReference>
<feature type="transmembrane region" description="Helical" evidence="11">
    <location>
        <begin position="82"/>
        <end position="100"/>
    </location>
</feature>
<dbReference type="GO" id="GO:0015385">
    <property type="term" value="F:sodium:proton antiporter activity"/>
    <property type="evidence" value="ECO:0007669"/>
    <property type="project" value="InterPro"/>
</dbReference>
<evidence type="ECO:0000256" key="5">
    <source>
        <dbReference type="ARBA" id="ARBA00023053"/>
    </source>
</evidence>
<dbReference type="GO" id="GO:0005886">
    <property type="term" value="C:plasma membrane"/>
    <property type="evidence" value="ECO:0007669"/>
    <property type="project" value="TreeGrafter"/>
</dbReference>
<keyword evidence="12" id="KW-0732">Signal</keyword>
<evidence type="ECO:0000256" key="8">
    <source>
        <dbReference type="ARBA" id="ARBA00023201"/>
    </source>
</evidence>
<keyword evidence="9" id="KW-0050">Antiport</keyword>
<feature type="transmembrane region" description="Helical" evidence="11">
    <location>
        <begin position="188"/>
        <end position="207"/>
    </location>
</feature>
<protein>
    <recommendedName>
        <fullName evidence="9">Sodium/hydrogen exchanger</fullName>
    </recommendedName>
</protein>
<keyword evidence="4 11" id="KW-1133">Transmembrane helix</keyword>
<keyword evidence="8 9" id="KW-0739">Sodium transport</keyword>
<keyword evidence="5" id="KW-0915">Sodium</keyword>
<evidence type="ECO:0000256" key="1">
    <source>
        <dbReference type="ARBA" id="ARBA00004141"/>
    </source>
</evidence>
<evidence type="ECO:0000313" key="14">
    <source>
        <dbReference type="EMBL" id="VDD78602.1"/>
    </source>
</evidence>
<dbReference type="STRING" id="53468.A0A0R3UCF6"/>
<reference evidence="14 15" key="1">
    <citation type="submission" date="2018-10" db="EMBL/GenBank/DDBJ databases">
        <authorList>
            <consortium name="Pathogen Informatics"/>
        </authorList>
    </citation>
    <scope>NUCLEOTIDE SEQUENCE [LARGE SCALE GENOMIC DNA]</scope>
</reference>
<evidence type="ECO:0000256" key="9">
    <source>
        <dbReference type="RuleBase" id="RU003722"/>
    </source>
</evidence>